<dbReference type="InterPro" id="IPR011992">
    <property type="entry name" value="EF-hand-dom_pair"/>
</dbReference>
<protein>
    <submittedName>
        <fullName evidence="3">EF-hand domain-containing protein</fullName>
    </submittedName>
</protein>
<gene>
    <name evidence="3" type="ORF">FRZ32_01990</name>
</gene>
<organism evidence="3 4">
    <name type="scientific">Allosphingosinicella ginsenosidimutans</name>
    <dbReference type="NCBI Taxonomy" id="1176539"/>
    <lineage>
        <taxon>Bacteria</taxon>
        <taxon>Pseudomonadati</taxon>
        <taxon>Pseudomonadota</taxon>
        <taxon>Alphaproteobacteria</taxon>
        <taxon>Sphingomonadales</taxon>
        <taxon>Sphingomonadaceae</taxon>
        <taxon>Allosphingosinicella</taxon>
    </lineage>
</organism>
<evidence type="ECO:0000313" key="3">
    <source>
        <dbReference type="EMBL" id="TXC62534.1"/>
    </source>
</evidence>
<evidence type="ECO:0000256" key="1">
    <source>
        <dbReference type="SAM" id="MobiDB-lite"/>
    </source>
</evidence>
<feature type="region of interest" description="Disordered" evidence="1">
    <location>
        <begin position="262"/>
        <end position="295"/>
    </location>
</feature>
<dbReference type="PROSITE" id="PS00018">
    <property type="entry name" value="EF_HAND_1"/>
    <property type="match status" value="1"/>
</dbReference>
<dbReference type="AlphaFoldDB" id="A0A5C6TQ83"/>
<dbReference type="Proteomes" id="UP000321249">
    <property type="component" value="Unassembled WGS sequence"/>
</dbReference>
<dbReference type="InterPro" id="IPR018247">
    <property type="entry name" value="EF_Hand_1_Ca_BS"/>
</dbReference>
<dbReference type="PROSITE" id="PS51257">
    <property type="entry name" value="PROKAR_LIPOPROTEIN"/>
    <property type="match status" value="1"/>
</dbReference>
<proteinExistence type="predicted"/>
<accession>A0A5C6TQ83</accession>
<feature type="domain" description="EF-hand" evidence="2">
    <location>
        <begin position="108"/>
        <end position="125"/>
    </location>
</feature>
<sequence>MWRRISGSSFREDPMRLAILALVAATALCACATEQPRFRHHRPGMQGGHRPGAGGAAGFGARLFVSPAGEPFRAQPGGPPPMQAWFRGVDANHDGAIDWAEFHADFVRYFAVLDTDHDGEIGPDEVAHYEQSILPEMSSRGVGGVGFGGNGGFRRGGGGMGRRGGGMGRGGMGRGGAARGGLGGGAPGGGMGMMTGAARFGLLPIPHPIMDADRDLNRGISHAEWDHAAGERFNRLDTDHGGRITLAQLQHMRAQRMEQFMQGRGRGRHGPAQGGEAGGRSLPPDDPDGGANPPG</sequence>
<dbReference type="InterPro" id="IPR002048">
    <property type="entry name" value="EF_hand_dom"/>
</dbReference>
<name>A0A5C6TQ83_9SPHN</name>
<dbReference type="SUPFAM" id="SSF47473">
    <property type="entry name" value="EF-hand"/>
    <property type="match status" value="1"/>
</dbReference>
<dbReference type="EMBL" id="VOQQ01000001">
    <property type="protein sequence ID" value="TXC62534.1"/>
    <property type="molecule type" value="Genomic_DNA"/>
</dbReference>
<keyword evidence="4" id="KW-1185">Reference proteome</keyword>
<dbReference type="Pfam" id="PF13202">
    <property type="entry name" value="EF-hand_5"/>
    <property type="match status" value="2"/>
</dbReference>
<dbReference type="GO" id="GO:0005509">
    <property type="term" value="F:calcium ion binding"/>
    <property type="evidence" value="ECO:0007669"/>
    <property type="project" value="InterPro"/>
</dbReference>
<reference evidence="3 4" key="1">
    <citation type="journal article" date="2015" name="J. Microbiol.">
        <title>Sphingosinicella ginsenosidimutans sp. nov., with ginsenoside converting activity.</title>
        <authorList>
            <person name="Kim J.K."/>
            <person name="Kang M.S."/>
            <person name="Park S.C."/>
            <person name="Kim K.M."/>
            <person name="Choi K."/>
            <person name="Yoon M.H."/>
            <person name="Im W.T."/>
        </authorList>
    </citation>
    <scope>NUCLEOTIDE SEQUENCE [LARGE SCALE GENOMIC DNA]</scope>
    <source>
        <strain evidence="3 4">BS-11</strain>
    </source>
</reference>
<feature type="domain" description="EF-hand" evidence="2">
    <location>
        <begin position="83"/>
        <end position="106"/>
    </location>
</feature>
<evidence type="ECO:0000259" key="2">
    <source>
        <dbReference type="Pfam" id="PF13202"/>
    </source>
</evidence>
<dbReference type="Gene3D" id="1.10.238.10">
    <property type="entry name" value="EF-hand"/>
    <property type="match status" value="1"/>
</dbReference>
<comment type="caution">
    <text evidence="3">The sequence shown here is derived from an EMBL/GenBank/DDBJ whole genome shotgun (WGS) entry which is preliminary data.</text>
</comment>
<evidence type="ECO:0000313" key="4">
    <source>
        <dbReference type="Proteomes" id="UP000321249"/>
    </source>
</evidence>